<gene>
    <name evidence="1" type="ORF">FNF31_04389</name>
</gene>
<name>A0A5A8D4G1_CAFRO</name>
<dbReference type="AlphaFoldDB" id="A0A5A8D4G1"/>
<dbReference type="Proteomes" id="UP000325113">
    <property type="component" value="Unassembled WGS sequence"/>
</dbReference>
<evidence type="ECO:0000313" key="2">
    <source>
        <dbReference type="Proteomes" id="UP000325113"/>
    </source>
</evidence>
<accession>A0A5A8D4G1</accession>
<reference evidence="1 2" key="1">
    <citation type="submission" date="2019-07" db="EMBL/GenBank/DDBJ databases">
        <title>Genomes of Cafeteria roenbergensis.</title>
        <authorList>
            <person name="Fischer M.G."/>
            <person name="Hackl T."/>
            <person name="Roman M."/>
        </authorList>
    </citation>
    <scope>NUCLEOTIDE SEQUENCE [LARGE SCALE GENOMIC DNA]</scope>
    <source>
        <strain evidence="1 2">Cflag</strain>
    </source>
</reference>
<comment type="caution">
    <text evidence="1">The sequence shown here is derived from an EMBL/GenBank/DDBJ whole genome shotgun (WGS) entry which is preliminary data.</text>
</comment>
<dbReference type="EMBL" id="VLTM01000045">
    <property type="protein sequence ID" value="KAA0160372.1"/>
    <property type="molecule type" value="Genomic_DNA"/>
</dbReference>
<protein>
    <submittedName>
        <fullName evidence="1">Uncharacterized protein</fullName>
    </submittedName>
</protein>
<organism evidence="1 2">
    <name type="scientific">Cafeteria roenbergensis</name>
    <name type="common">Marine flagellate</name>
    <dbReference type="NCBI Taxonomy" id="33653"/>
    <lineage>
        <taxon>Eukaryota</taxon>
        <taxon>Sar</taxon>
        <taxon>Stramenopiles</taxon>
        <taxon>Bigyra</taxon>
        <taxon>Opalozoa</taxon>
        <taxon>Bicosoecida</taxon>
        <taxon>Cafeteriaceae</taxon>
        <taxon>Cafeteria</taxon>
    </lineage>
</organism>
<proteinExistence type="predicted"/>
<sequence>MLRRAYLLSYAQHALDMRSYRARICTSNMMNFSMREAIWQGVCGTVAALEAARPAMQPDTRRAPVHGRLHLPPALVRTDWASVPVALPPASDDDAGTLRLFQPPELAAVLPPLPRGLSVSPPLASLSAPA</sequence>
<evidence type="ECO:0000313" key="1">
    <source>
        <dbReference type="EMBL" id="KAA0160372.1"/>
    </source>
</evidence>